<reference evidence="3" key="1">
    <citation type="journal article" date="2019" name="Int. J. Syst. Evol. Microbiol.">
        <title>The Global Catalogue of Microorganisms (GCM) 10K type strain sequencing project: providing services to taxonomists for standard genome sequencing and annotation.</title>
        <authorList>
            <consortium name="The Broad Institute Genomics Platform"/>
            <consortium name="The Broad Institute Genome Sequencing Center for Infectious Disease"/>
            <person name="Wu L."/>
            <person name="Ma J."/>
        </authorList>
    </citation>
    <scope>NUCLEOTIDE SEQUENCE [LARGE SCALE GENOMIC DNA]</scope>
    <source>
        <strain evidence="3">CCUG 49560</strain>
    </source>
</reference>
<protein>
    <recommendedName>
        <fullName evidence="4">Adhesin domain-containing protein</fullName>
    </recommendedName>
</protein>
<comment type="caution">
    <text evidence="2">The sequence shown here is derived from an EMBL/GenBank/DDBJ whole genome shotgun (WGS) entry which is preliminary data.</text>
</comment>
<accession>A0ABV9EM34</accession>
<gene>
    <name evidence="2" type="ORF">ACFO8L_27470</name>
</gene>
<dbReference type="EMBL" id="JBHSFN010000018">
    <property type="protein sequence ID" value="MFC4589858.1"/>
    <property type="molecule type" value="Genomic_DNA"/>
</dbReference>
<evidence type="ECO:0000256" key="1">
    <source>
        <dbReference type="SAM" id="MobiDB-lite"/>
    </source>
</evidence>
<keyword evidence="3" id="KW-1185">Reference proteome</keyword>
<name>A0ABV9EM34_9ACTN</name>
<evidence type="ECO:0000313" key="3">
    <source>
        <dbReference type="Proteomes" id="UP001595891"/>
    </source>
</evidence>
<feature type="region of interest" description="Disordered" evidence="1">
    <location>
        <begin position="181"/>
        <end position="251"/>
    </location>
</feature>
<dbReference type="Proteomes" id="UP001595891">
    <property type="component" value="Unassembled WGS sequence"/>
</dbReference>
<dbReference type="RefSeq" id="WP_262842972.1">
    <property type="nucleotide sequence ID" value="NZ_JANZYP010000014.1"/>
</dbReference>
<organism evidence="2 3">
    <name type="scientific">Sphaerisporangium corydalis</name>
    <dbReference type="NCBI Taxonomy" id="1441875"/>
    <lineage>
        <taxon>Bacteria</taxon>
        <taxon>Bacillati</taxon>
        <taxon>Actinomycetota</taxon>
        <taxon>Actinomycetes</taxon>
        <taxon>Streptosporangiales</taxon>
        <taxon>Streptosporangiaceae</taxon>
        <taxon>Sphaerisporangium</taxon>
    </lineage>
</organism>
<evidence type="ECO:0008006" key="4">
    <source>
        <dbReference type="Google" id="ProtNLM"/>
    </source>
</evidence>
<evidence type="ECO:0000313" key="2">
    <source>
        <dbReference type="EMBL" id="MFC4589858.1"/>
    </source>
</evidence>
<sequence>MVAVAAGVGGCADISAINEARQDRRAFSFSGTKLTIDNDEGDLRLVAGKAGSVDVERSLTGKATLDGNATWSLGGGTLRLTVVCSGLVPDCGGRHIVHVPPGVALTVVSDGGPVRAVGLAADLTAEVAEGWLRVERPSGTLRLRAENDVEVTGARSADVSATSTDRDVALTFTGAPGRVEARAGNGSVSVTLPEGPETYRITGNPKNPSGDDKDASDDPGGVGPSDLRSDPASRRTVVVAAGRDVRVRKGR</sequence>
<proteinExistence type="predicted"/>